<keyword evidence="2" id="KW-0472">Membrane</keyword>
<name>A0ABV6Q4J6_9FLAO</name>
<evidence type="ECO:0000256" key="2">
    <source>
        <dbReference type="SAM" id="Phobius"/>
    </source>
</evidence>
<accession>A0ABV6Q4J6</accession>
<evidence type="ECO:0000256" key="1">
    <source>
        <dbReference type="SAM" id="Coils"/>
    </source>
</evidence>
<protein>
    <recommendedName>
        <fullName evidence="5">Chromosome partitioning protein ParA</fullName>
    </recommendedName>
</protein>
<evidence type="ECO:0008006" key="5">
    <source>
        <dbReference type="Google" id="ProtNLM"/>
    </source>
</evidence>
<keyword evidence="2" id="KW-0812">Transmembrane</keyword>
<keyword evidence="2" id="KW-1133">Transmembrane helix</keyword>
<evidence type="ECO:0000313" key="3">
    <source>
        <dbReference type="EMBL" id="MFC0603202.1"/>
    </source>
</evidence>
<proteinExistence type="predicted"/>
<organism evidence="3 4">
    <name type="scientific">Winogradskyella pulchriflava</name>
    <dbReference type="NCBI Taxonomy" id="1110688"/>
    <lineage>
        <taxon>Bacteria</taxon>
        <taxon>Pseudomonadati</taxon>
        <taxon>Bacteroidota</taxon>
        <taxon>Flavobacteriia</taxon>
        <taxon>Flavobacteriales</taxon>
        <taxon>Flavobacteriaceae</taxon>
        <taxon>Winogradskyella</taxon>
    </lineage>
</organism>
<keyword evidence="4" id="KW-1185">Reference proteome</keyword>
<dbReference type="RefSeq" id="WP_386058597.1">
    <property type="nucleotide sequence ID" value="NZ_JBHLTQ010000001.1"/>
</dbReference>
<dbReference type="EMBL" id="JBHLTQ010000001">
    <property type="protein sequence ID" value="MFC0603202.1"/>
    <property type="molecule type" value="Genomic_DNA"/>
</dbReference>
<gene>
    <name evidence="3" type="ORF">ACFFGA_01435</name>
</gene>
<evidence type="ECO:0000313" key="4">
    <source>
        <dbReference type="Proteomes" id="UP001589832"/>
    </source>
</evidence>
<comment type="caution">
    <text evidence="3">The sequence shown here is derived from an EMBL/GenBank/DDBJ whole genome shotgun (WGS) entry which is preliminary data.</text>
</comment>
<feature type="transmembrane region" description="Helical" evidence="2">
    <location>
        <begin position="12"/>
        <end position="30"/>
    </location>
</feature>
<reference evidence="3 4" key="1">
    <citation type="submission" date="2024-09" db="EMBL/GenBank/DDBJ databases">
        <authorList>
            <person name="Sun Q."/>
            <person name="Mori K."/>
        </authorList>
    </citation>
    <scope>NUCLEOTIDE SEQUENCE [LARGE SCALE GENOMIC DNA]</scope>
    <source>
        <strain evidence="3 4">NCAIM B.02481</strain>
    </source>
</reference>
<sequence length="295" mass="33447">MMIVNPQLFNYRLIISSLLVVLTVLGIYSFTNYKSIKSYEEFLKQEKSLIEKELSEMLSSYDDLSQDYDLMASQLQEAKLETKITLDSLRLLKSDLSIITKFKDQLSVLKTKSKVLLAALDSLNSANIKLQKEKRYALNTIEKKSITINELEQANDSLNKTIDDAAILKASSVEAQAYKLKSGTKRFTARARRANAIDVCIRLAENPLTIKGKKDIYIQIVNPQGNVIADKGEIVFGETSLIYSKKELFNFDNKNLEICTAIVADDEDQPFLKGYYFINVFHKDRKLGGTSIQLK</sequence>
<dbReference type="Proteomes" id="UP001589832">
    <property type="component" value="Unassembled WGS sequence"/>
</dbReference>
<keyword evidence="1" id="KW-0175">Coiled coil</keyword>
<feature type="coiled-coil region" evidence="1">
    <location>
        <begin position="141"/>
        <end position="168"/>
    </location>
</feature>